<dbReference type="AlphaFoldDB" id="A0A183DGE3"/>
<protein>
    <submittedName>
        <fullName evidence="1">Peptidase A1 domain-containing protein</fullName>
    </submittedName>
</protein>
<proteinExistence type="predicted"/>
<organism evidence="1">
    <name type="scientific">Gongylonema pulchrum</name>
    <dbReference type="NCBI Taxonomy" id="637853"/>
    <lineage>
        <taxon>Eukaryota</taxon>
        <taxon>Metazoa</taxon>
        <taxon>Ecdysozoa</taxon>
        <taxon>Nematoda</taxon>
        <taxon>Chromadorea</taxon>
        <taxon>Rhabditida</taxon>
        <taxon>Spirurina</taxon>
        <taxon>Spiruromorpha</taxon>
        <taxon>Spiruroidea</taxon>
        <taxon>Gongylonematidae</taxon>
        <taxon>Gongylonema</taxon>
    </lineage>
</organism>
<sequence>LVRVRKNLDQTPRRGRRPALALTQKPFDLEKYRVGEKDHESYENASICSCSCYQLPYSDTAVRQRQEWLVGAADGICYRSGYFCVTQLLYASEYEKGFDFRFSTFGISFCKNTESFASVGQLG</sequence>
<reference evidence="1" key="1">
    <citation type="submission" date="2016-06" db="UniProtKB">
        <authorList>
            <consortium name="WormBaseParasite"/>
        </authorList>
    </citation>
    <scope>IDENTIFICATION</scope>
</reference>
<accession>A0A183DGE3</accession>
<evidence type="ECO:0000313" key="1">
    <source>
        <dbReference type="WBParaSite" id="GPUH_0000779301-mRNA-1"/>
    </source>
</evidence>
<dbReference type="WBParaSite" id="GPUH_0000779301-mRNA-1">
    <property type="protein sequence ID" value="GPUH_0000779301-mRNA-1"/>
    <property type="gene ID" value="GPUH_0000779301"/>
</dbReference>
<name>A0A183DGE3_9BILA</name>